<protein>
    <submittedName>
        <fullName evidence="2">Uncharacterized protein</fullName>
    </submittedName>
</protein>
<dbReference type="AlphaFoldDB" id="A0AAP0DUG3"/>
<evidence type="ECO:0000313" key="2">
    <source>
        <dbReference type="EMBL" id="KAK9081326.1"/>
    </source>
</evidence>
<comment type="caution">
    <text evidence="2">The sequence shown here is derived from an EMBL/GenBank/DDBJ whole genome shotgun (WGS) entry which is preliminary data.</text>
</comment>
<dbReference type="EMBL" id="JBBNAF010000055">
    <property type="protein sequence ID" value="KAK9081326.1"/>
    <property type="molecule type" value="Genomic_DNA"/>
</dbReference>
<sequence length="200" mass="22640">MKSLIIPTSTAMCFPRAIEYTSSSVESTLLTEVLCSAESFFTLRSPPFHSNFATSRLRRSSKFPIFIQIIRDFIQDCEYASVEELCEYSYQLFVDMSNWFLAQFPASIFREVHESPVEDYEERARFILKLLYKLEPSLEDKVQWSFPVGANITHFLDPYLNFDEGIPSDTILGGAATAKGPSTTDSIPSSQDVELGQAPM</sequence>
<keyword evidence="3" id="KW-1185">Reference proteome</keyword>
<dbReference type="Proteomes" id="UP001420932">
    <property type="component" value="Unassembled WGS sequence"/>
</dbReference>
<feature type="region of interest" description="Disordered" evidence="1">
    <location>
        <begin position="173"/>
        <end position="200"/>
    </location>
</feature>
<evidence type="ECO:0000256" key="1">
    <source>
        <dbReference type="SAM" id="MobiDB-lite"/>
    </source>
</evidence>
<gene>
    <name evidence="2" type="ORF">Syun_031105</name>
</gene>
<organism evidence="2 3">
    <name type="scientific">Stephania yunnanensis</name>
    <dbReference type="NCBI Taxonomy" id="152371"/>
    <lineage>
        <taxon>Eukaryota</taxon>
        <taxon>Viridiplantae</taxon>
        <taxon>Streptophyta</taxon>
        <taxon>Embryophyta</taxon>
        <taxon>Tracheophyta</taxon>
        <taxon>Spermatophyta</taxon>
        <taxon>Magnoliopsida</taxon>
        <taxon>Ranunculales</taxon>
        <taxon>Menispermaceae</taxon>
        <taxon>Menispermoideae</taxon>
        <taxon>Cissampelideae</taxon>
        <taxon>Stephania</taxon>
    </lineage>
</organism>
<name>A0AAP0DUG3_9MAGN</name>
<evidence type="ECO:0000313" key="3">
    <source>
        <dbReference type="Proteomes" id="UP001420932"/>
    </source>
</evidence>
<reference evidence="2 3" key="1">
    <citation type="submission" date="2024-01" db="EMBL/GenBank/DDBJ databases">
        <title>Genome assemblies of Stephania.</title>
        <authorList>
            <person name="Yang L."/>
        </authorList>
    </citation>
    <scope>NUCLEOTIDE SEQUENCE [LARGE SCALE GENOMIC DNA]</scope>
    <source>
        <strain evidence="2">YNDBR</strain>
        <tissue evidence="2">Leaf</tissue>
    </source>
</reference>
<feature type="compositionally biased region" description="Polar residues" evidence="1">
    <location>
        <begin position="180"/>
        <end position="192"/>
    </location>
</feature>
<proteinExistence type="predicted"/>
<accession>A0AAP0DUG3</accession>